<dbReference type="PIRSF" id="PIRSF006221">
    <property type="entry name" value="Ketosamine-3-kinase"/>
    <property type="match status" value="1"/>
</dbReference>
<dbReference type="PANTHER" id="PTHR12149">
    <property type="entry name" value="FRUCTOSAMINE 3 KINASE-RELATED PROTEIN"/>
    <property type="match status" value="1"/>
</dbReference>
<accession>A0A1Y6FIS2</accession>
<comment type="similarity">
    <text evidence="1 2">Belongs to the fructosamine kinase family.</text>
</comment>
<dbReference type="Gene3D" id="3.30.200.20">
    <property type="entry name" value="Phosphorylase Kinase, domain 1"/>
    <property type="match status" value="1"/>
</dbReference>
<evidence type="ECO:0000313" key="3">
    <source>
        <dbReference type="EMBL" id="SMQ74296.1"/>
    </source>
</evidence>
<protein>
    <submittedName>
        <fullName evidence="3">Fructosamine-3-kinase</fullName>
    </submittedName>
</protein>
<keyword evidence="4" id="KW-1185">Reference proteome</keyword>
<keyword evidence="2 3" id="KW-0418">Kinase</keyword>
<dbReference type="SUPFAM" id="SSF56112">
    <property type="entry name" value="Protein kinase-like (PK-like)"/>
    <property type="match status" value="1"/>
</dbReference>
<dbReference type="RefSeq" id="WP_234990073.1">
    <property type="nucleotide sequence ID" value="NZ_FXWG01000003.1"/>
</dbReference>
<proteinExistence type="inferred from homology"/>
<gene>
    <name evidence="3" type="ORF">SAMN06297468_2527</name>
</gene>
<sequence>MNGADLNFAIGRALGSEVSGSERLAGRDISGATRLELADGRKIVAKSGPLVSVEADMLRAMAETGAPVPGVLANEGDWLAMDYVAPAGCADKWSALASTLRTLHQPTDHPYGWDADYAFGPVSIENDRSETWSAFWAERRLLSHCPHIDTGLASRLEHLCEGIDSLLPEKPLAALLHGDLWGGNIVWTRDTAFLIDPASYYGDREVDLAMLTLFDHPPESFFDTLGLDTGWRERQPLYRLWPWLVHLRLFGDSYRVPVERELSALGY</sequence>
<reference evidence="4" key="1">
    <citation type="submission" date="2017-04" db="EMBL/GenBank/DDBJ databases">
        <authorList>
            <person name="Varghese N."/>
            <person name="Submissions S."/>
        </authorList>
    </citation>
    <scope>NUCLEOTIDE SEQUENCE [LARGE SCALE GENOMIC DNA]</scope>
</reference>
<name>A0A1Y6FIS2_9SPHN</name>
<organism evidence="3 4">
    <name type="scientific">Altererythrobacter xiamenensis</name>
    <dbReference type="NCBI Taxonomy" id="1316679"/>
    <lineage>
        <taxon>Bacteria</taxon>
        <taxon>Pseudomonadati</taxon>
        <taxon>Pseudomonadota</taxon>
        <taxon>Alphaproteobacteria</taxon>
        <taxon>Sphingomonadales</taxon>
        <taxon>Erythrobacteraceae</taxon>
        <taxon>Altererythrobacter</taxon>
    </lineage>
</organism>
<dbReference type="AlphaFoldDB" id="A0A1Y6FIS2"/>
<dbReference type="Proteomes" id="UP000194420">
    <property type="component" value="Unassembled WGS sequence"/>
</dbReference>
<keyword evidence="2" id="KW-0808">Transferase</keyword>
<evidence type="ECO:0000256" key="2">
    <source>
        <dbReference type="PIRNR" id="PIRNR006221"/>
    </source>
</evidence>
<dbReference type="PANTHER" id="PTHR12149:SF8">
    <property type="entry name" value="PROTEIN-RIBULOSAMINE 3-KINASE"/>
    <property type="match status" value="1"/>
</dbReference>
<dbReference type="InterPro" id="IPR011009">
    <property type="entry name" value="Kinase-like_dom_sf"/>
</dbReference>
<dbReference type="Gene3D" id="3.90.1200.10">
    <property type="match status" value="1"/>
</dbReference>
<dbReference type="EMBL" id="FXWG01000003">
    <property type="protein sequence ID" value="SMQ74296.1"/>
    <property type="molecule type" value="Genomic_DNA"/>
</dbReference>
<dbReference type="Pfam" id="PF03881">
    <property type="entry name" value="Fructosamin_kin"/>
    <property type="match status" value="1"/>
</dbReference>
<dbReference type="GO" id="GO:0016301">
    <property type="term" value="F:kinase activity"/>
    <property type="evidence" value="ECO:0007669"/>
    <property type="project" value="UniProtKB-UniRule"/>
</dbReference>
<evidence type="ECO:0000313" key="4">
    <source>
        <dbReference type="Proteomes" id="UP000194420"/>
    </source>
</evidence>
<evidence type="ECO:0000256" key="1">
    <source>
        <dbReference type="ARBA" id="ARBA00009460"/>
    </source>
</evidence>
<dbReference type="InterPro" id="IPR016477">
    <property type="entry name" value="Fructo-/Ketosamine-3-kinase"/>
</dbReference>